<keyword evidence="1" id="KW-0175">Coiled coil</keyword>
<name>A0A699I952_TANCI</name>
<proteinExistence type="predicted"/>
<evidence type="ECO:0000313" key="3">
    <source>
        <dbReference type="EMBL" id="GEZ43245.1"/>
    </source>
</evidence>
<feature type="compositionally biased region" description="Acidic residues" evidence="2">
    <location>
        <begin position="121"/>
        <end position="146"/>
    </location>
</feature>
<dbReference type="AlphaFoldDB" id="A0A699I952"/>
<dbReference type="EMBL" id="BKCJ010279252">
    <property type="protein sequence ID" value="GEZ44084.1"/>
    <property type="molecule type" value="Genomic_DNA"/>
</dbReference>
<protein>
    <submittedName>
        <fullName evidence="3">Uncharacterized protein</fullName>
    </submittedName>
</protein>
<evidence type="ECO:0000256" key="2">
    <source>
        <dbReference type="SAM" id="MobiDB-lite"/>
    </source>
</evidence>
<evidence type="ECO:0000313" key="4">
    <source>
        <dbReference type="EMBL" id="GEZ44084.1"/>
    </source>
</evidence>
<reference evidence="3" key="1">
    <citation type="journal article" date="2019" name="Sci. Rep.">
        <title>Draft genome of Tanacetum cinerariifolium, the natural source of mosquito coil.</title>
        <authorList>
            <person name="Yamashiro T."/>
            <person name="Shiraishi A."/>
            <person name="Satake H."/>
            <person name="Nakayama K."/>
        </authorList>
    </citation>
    <scope>NUCLEOTIDE SEQUENCE</scope>
</reference>
<feature type="region of interest" description="Disordered" evidence="2">
    <location>
        <begin position="113"/>
        <end position="167"/>
    </location>
</feature>
<comment type="caution">
    <text evidence="3">The sequence shown here is derived from an EMBL/GenBank/DDBJ whole genome shotgun (WGS) entry which is preliminary data.</text>
</comment>
<gene>
    <name evidence="3" type="ORF">Tci_515218</name>
    <name evidence="4" type="ORF">Tci_516057</name>
</gene>
<organism evidence="3">
    <name type="scientific">Tanacetum cinerariifolium</name>
    <name type="common">Dalmatian daisy</name>
    <name type="synonym">Chrysanthemum cinerariifolium</name>
    <dbReference type="NCBI Taxonomy" id="118510"/>
    <lineage>
        <taxon>Eukaryota</taxon>
        <taxon>Viridiplantae</taxon>
        <taxon>Streptophyta</taxon>
        <taxon>Embryophyta</taxon>
        <taxon>Tracheophyta</taxon>
        <taxon>Spermatophyta</taxon>
        <taxon>Magnoliopsida</taxon>
        <taxon>eudicotyledons</taxon>
        <taxon>Gunneridae</taxon>
        <taxon>Pentapetalae</taxon>
        <taxon>asterids</taxon>
        <taxon>campanulids</taxon>
        <taxon>Asterales</taxon>
        <taxon>Asteraceae</taxon>
        <taxon>Asteroideae</taxon>
        <taxon>Anthemideae</taxon>
        <taxon>Anthemidinae</taxon>
        <taxon>Tanacetum</taxon>
    </lineage>
</organism>
<feature type="region of interest" description="Disordered" evidence="2">
    <location>
        <begin position="320"/>
        <end position="348"/>
    </location>
</feature>
<accession>A0A699I952</accession>
<evidence type="ECO:0000256" key="1">
    <source>
        <dbReference type="SAM" id="Coils"/>
    </source>
</evidence>
<dbReference type="EMBL" id="BKCJ010278219">
    <property type="protein sequence ID" value="GEZ43245.1"/>
    <property type="molecule type" value="Genomic_DNA"/>
</dbReference>
<feature type="coiled-coil region" evidence="1">
    <location>
        <begin position="175"/>
        <end position="209"/>
    </location>
</feature>
<sequence length="348" mass="41315">MYNNKNIDYVYLLWEDFLFPVKNKETKKTNKMLYPRFTKVIIDYFILKDQSISRWNKMFWHTARDDTMFTSMRFFNRHEKIQVYDVILLQHLTNQAMLESQAYKTYYAYASREKTPKPNQDVEDAEEESNMNDDSEETELYNDGDDLTYPNLSTYETKDQEEEEKADDDEWSFEMTDAQQENVQANQVIEDTRLQTNKLREEAHAENQEFLSQVDSTMKAIIKEQEFKLKKILIDKMETNKSIDMLDIQKNLYNALVESYNSDKDIITSYGDVVTLKRGRKSSYAEEHGQKFDDLEDQTHQEFNTGNDNVTPVRVALDDDKSQWNPSSSLTHHEWHKTKTVNNRPPQP</sequence>